<feature type="transmembrane region" description="Helical" evidence="7">
    <location>
        <begin position="72"/>
        <end position="95"/>
    </location>
</feature>
<evidence type="ECO:0000256" key="6">
    <source>
        <dbReference type="ARBA" id="ARBA00023136"/>
    </source>
</evidence>
<evidence type="ECO:0000256" key="5">
    <source>
        <dbReference type="ARBA" id="ARBA00022989"/>
    </source>
</evidence>
<evidence type="ECO:0000256" key="7">
    <source>
        <dbReference type="SAM" id="Phobius"/>
    </source>
</evidence>
<dbReference type="AlphaFoldDB" id="I0IC30"/>
<organism evidence="8 9">
    <name type="scientific">Phycisphaera mikurensis (strain NBRC 102666 / KCTC 22515 / FYK2301M01)</name>
    <dbReference type="NCBI Taxonomy" id="1142394"/>
    <lineage>
        <taxon>Bacteria</taxon>
        <taxon>Pseudomonadati</taxon>
        <taxon>Planctomycetota</taxon>
        <taxon>Phycisphaerae</taxon>
        <taxon>Phycisphaerales</taxon>
        <taxon>Phycisphaeraceae</taxon>
        <taxon>Phycisphaera</taxon>
    </lineage>
</organism>
<dbReference type="STRING" id="1142394.PSMK_06590"/>
<keyword evidence="3" id="KW-1003">Cell membrane</keyword>
<comment type="similarity">
    <text evidence="2">Belongs to the CPA3 antiporters (TC 2.A.63) subunit C family.</text>
</comment>
<sequence length="120" mass="12612">MTLALAVTVGLLYAAGIYMMLRRSIVKLLIGLALLGHASNMLIFVAAGLLRGSPPLVRPGEERLLVGHTDPLPPALILTAIVISFAIVGYAAVLVKRVYEVAGDDVDALERPRASPGDPS</sequence>
<reference evidence="8 9" key="1">
    <citation type="submission" date="2012-02" db="EMBL/GenBank/DDBJ databases">
        <title>Complete genome sequence of Phycisphaera mikurensis NBRC 102666.</title>
        <authorList>
            <person name="Ankai A."/>
            <person name="Hosoyama A."/>
            <person name="Terui Y."/>
            <person name="Sekine M."/>
            <person name="Fukai R."/>
            <person name="Kato Y."/>
            <person name="Nakamura S."/>
            <person name="Yamada-Narita S."/>
            <person name="Kawakoshi A."/>
            <person name="Fukunaga Y."/>
            <person name="Yamazaki S."/>
            <person name="Fujita N."/>
        </authorList>
    </citation>
    <scope>NUCLEOTIDE SEQUENCE [LARGE SCALE GENOMIC DNA]</scope>
    <source>
        <strain evidence="9">NBRC 102666 / KCTC 22515 / FYK2301M01</strain>
    </source>
</reference>
<evidence type="ECO:0000256" key="3">
    <source>
        <dbReference type="ARBA" id="ARBA00022475"/>
    </source>
</evidence>
<proteinExistence type="inferred from homology"/>
<dbReference type="KEGG" id="phm:PSMK_06590"/>
<keyword evidence="6 7" id="KW-0472">Membrane</keyword>
<dbReference type="Pfam" id="PF00420">
    <property type="entry name" value="Oxidored_q2"/>
    <property type="match status" value="1"/>
</dbReference>
<protein>
    <submittedName>
        <fullName evidence="8">Na(+)/H(+) antiporter subunit C</fullName>
    </submittedName>
</protein>
<dbReference type="PANTHER" id="PTHR34583:SF2">
    <property type="entry name" value="ANTIPORTER SUBUNIT MNHC2-RELATED"/>
    <property type="match status" value="1"/>
</dbReference>
<keyword evidence="5 7" id="KW-1133">Transmembrane helix</keyword>
<evidence type="ECO:0000256" key="4">
    <source>
        <dbReference type="ARBA" id="ARBA00022692"/>
    </source>
</evidence>
<dbReference type="Gene3D" id="1.10.287.3510">
    <property type="match status" value="1"/>
</dbReference>
<dbReference type="eggNOG" id="COG1006">
    <property type="taxonomic scope" value="Bacteria"/>
</dbReference>
<gene>
    <name evidence="8" type="primary">mrpC</name>
    <name evidence="8" type="ordered locus">PSMK_06590</name>
</gene>
<evidence type="ECO:0000256" key="2">
    <source>
        <dbReference type="ARBA" id="ARBA00010388"/>
    </source>
</evidence>
<feature type="transmembrane region" description="Helical" evidence="7">
    <location>
        <begin position="28"/>
        <end position="52"/>
    </location>
</feature>
<keyword evidence="4 7" id="KW-0812">Transmembrane</keyword>
<dbReference type="PANTHER" id="PTHR34583">
    <property type="entry name" value="ANTIPORTER SUBUNIT MNHC2-RELATED"/>
    <property type="match status" value="1"/>
</dbReference>
<dbReference type="HOGENOM" id="CLU_082058_3_1_0"/>
<feature type="transmembrane region" description="Helical" evidence="7">
    <location>
        <begin position="6"/>
        <end position="21"/>
    </location>
</feature>
<evidence type="ECO:0000256" key="1">
    <source>
        <dbReference type="ARBA" id="ARBA00004651"/>
    </source>
</evidence>
<evidence type="ECO:0000313" key="8">
    <source>
        <dbReference type="EMBL" id="BAM02818.1"/>
    </source>
</evidence>
<comment type="subcellular location">
    <subcellularLocation>
        <location evidence="1">Cell membrane</location>
        <topology evidence="1">Multi-pass membrane protein</topology>
    </subcellularLocation>
</comment>
<dbReference type="RefSeq" id="WP_014436038.1">
    <property type="nucleotide sequence ID" value="NC_017080.1"/>
</dbReference>
<dbReference type="InterPro" id="IPR050601">
    <property type="entry name" value="CPA3_antiporter_subunitC"/>
</dbReference>
<dbReference type="InterPro" id="IPR039428">
    <property type="entry name" value="NUOK/Mnh_C1-like"/>
</dbReference>
<dbReference type="GO" id="GO:0005886">
    <property type="term" value="C:plasma membrane"/>
    <property type="evidence" value="ECO:0007669"/>
    <property type="project" value="UniProtKB-SubCell"/>
</dbReference>
<evidence type="ECO:0000313" key="9">
    <source>
        <dbReference type="Proteomes" id="UP000007881"/>
    </source>
</evidence>
<dbReference type="Proteomes" id="UP000007881">
    <property type="component" value="Chromosome"/>
</dbReference>
<keyword evidence="9" id="KW-1185">Reference proteome</keyword>
<dbReference type="OrthoDB" id="9799219at2"/>
<name>I0IC30_PHYMF</name>
<dbReference type="EMBL" id="AP012338">
    <property type="protein sequence ID" value="BAM02818.1"/>
    <property type="molecule type" value="Genomic_DNA"/>
</dbReference>
<accession>I0IC30</accession>